<reference evidence="5 6" key="1">
    <citation type="submission" date="2017-06" db="EMBL/GenBank/DDBJ databases">
        <authorList>
            <person name="Kim H.J."/>
            <person name="Triplett B.A."/>
        </authorList>
    </citation>
    <scope>NUCLEOTIDE SEQUENCE [LARGE SCALE GENOMIC DNA]</scope>
    <source>
        <strain evidence="5 6">DSM 43151</strain>
    </source>
</reference>
<accession>A0A238YZH7</accession>
<evidence type="ECO:0000256" key="3">
    <source>
        <dbReference type="ARBA" id="ARBA00023163"/>
    </source>
</evidence>
<evidence type="ECO:0000313" key="6">
    <source>
        <dbReference type="Proteomes" id="UP000198415"/>
    </source>
</evidence>
<dbReference type="GO" id="GO:0043565">
    <property type="term" value="F:sequence-specific DNA binding"/>
    <property type="evidence" value="ECO:0007669"/>
    <property type="project" value="InterPro"/>
</dbReference>
<dbReference type="InterPro" id="IPR050204">
    <property type="entry name" value="AraC_XylS_family_regulators"/>
</dbReference>
<dbReference type="InterPro" id="IPR018060">
    <property type="entry name" value="HTH_AraC"/>
</dbReference>
<dbReference type="OrthoDB" id="9816011at2"/>
<dbReference type="Pfam" id="PF12833">
    <property type="entry name" value="HTH_18"/>
    <property type="match status" value="1"/>
</dbReference>
<dbReference type="SUPFAM" id="SSF46689">
    <property type="entry name" value="Homeodomain-like"/>
    <property type="match status" value="2"/>
</dbReference>
<evidence type="ECO:0000256" key="1">
    <source>
        <dbReference type="ARBA" id="ARBA00023015"/>
    </source>
</evidence>
<sequence length="291" mass="31752">MHRGERFDQGGYTGFDMEPHVTRRLSSWDEAGWRSLFVQRFDHRPATDVINLPASSDHHFWAITRGAGTMQVRSADGWQKSAIVPGLVGRATPGVPTEVRYTTSAAMSSVHVHVPADIVDRVSAQTKPGRRDGPGDTLLAPLLNSLAAAAGQRADPMYGDIAAEFLAAHLVTHYGGRRLDAPAGREDGRVRDAVALMRERLGDPLTLADLATAANLSPYHFLRVFKRATGETPGRHLTRLRVREAARLLDAGRTVTAVAARCGFSSPSHLSTAFLREFGVRPSQYRLRSQG</sequence>
<dbReference type="PANTHER" id="PTHR46796:SF6">
    <property type="entry name" value="ARAC SUBFAMILY"/>
    <property type="match status" value="1"/>
</dbReference>
<feature type="domain" description="HTH araC/xylS-type" evidence="4">
    <location>
        <begin position="191"/>
        <end position="288"/>
    </location>
</feature>
<keyword evidence="1" id="KW-0805">Transcription regulation</keyword>
<protein>
    <submittedName>
        <fullName evidence="5">AraC family transcriptional regulator</fullName>
    </submittedName>
</protein>
<dbReference type="PANTHER" id="PTHR46796">
    <property type="entry name" value="HTH-TYPE TRANSCRIPTIONAL ACTIVATOR RHAS-RELATED"/>
    <property type="match status" value="1"/>
</dbReference>
<dbReference type="Gene3D" id="1.10.10.60">
    <property type="entry name" value="Homeodomain-like"/>
    <property type="match status" value="2"/>
</dbReference>
<dbReference type="EMBL" id="FZNR01000005">
    <property type="protein sequence ID" value="SNR76043.1"/>
    <property type="molecule type" value="Genomic_DNA"/>
</dbReference>
<dbReference type="Proteomes" id="UP000198415">
    <property type="component" value="Unassembled WGS sequence"/>
</dbReference>
<dbReference type="PROSITE" id="PS01124">
    <property type="entry name" value="HTH_ARAC_FAMILY_2"/>
    <property type="match status" value="1"/>
</dbReference>
<dbReference type="SMART" id="SM00342">
    <property type="entry name" value="HTH_ARAC"/>
    <property type="match status" value="1"/>
</dbReference>
<gene>
    <name evidence="5" type="ORF">SAMN06264365_105278</name>
</gene>
<dbReference type="AlphaFoldDB" id="A0A238YZH7"/>
<evidence type="ECO:0000259" key="4">
    <source>
        <dbReference type="PROSITE" id="PS01124"/>
    </source>
</evidence>
<name>A0A238YZH7_9ACTN</name>
<evidence type="ECO:0000313" key="5">
    <source>
        <dbReference type="EMBL" id="SNR76043.1"/>
    </source>
</evidence>
<proteinExistence type="predicted"/>
<keyword evidence="2" id="KW-0238">DNA-binding</keyword>
<dbReference type="RefSeq" id="WP_089293962.1">
    <property type="nucleotide sequence ID" value="NZ_BOMU01000035.1"/>
</dbReference>
<evidence type="ECO:0000256" key="2">
    <source>
        <dbReference type="ARBA" id="ARBA00023125"/>
    </source>
</evidence>
<keyword evidence="3" id="KW-0804">Transcription</keyword>
<keyword evidence="6" id="KW-1185">Reference proteome</keyword>
<dbReference type="GO" id="GO:0003700">
    <property type="term" value="F:DNA-binding transcription factor activity"/>
    <property type="evidence" value="ECO:0007669"/>
    <property type="project" value="InterPro"/>
</dbReference>
<dbReference type="InterPro" id="IPR009057">
    <property type="entry name" value="Homeodomain-like_sf"/>
</dbReference>
<organism evidence="5 6">
    <name type="scientific">Actinoplanes regularis</name>
    <dbReference type="NCBI Taxonomy" id="52697"/>
    <lineage>
        <taxon>Bacteria</taxon>
        <taxon>Bacillati</taxon>
        <taxon>Actinomycetota</taxon>
        <taxon>Actinomycetes</taxon>
        <taxon>Micromonosporales</taxon>
        <taxon>Micromonosporaceae</taxon>
        <taxon>Actinoplanes</taxon>
    </lineage>
</organism>